<gene>
    <name evidence="1" type="ORF">QTJ16_005414</name>
</gene>
<dbReference type="InterPro" id="IPR014729">
    <property type="entry name" value="Rossmann-like_a/b/a_fold"/>
</dbReference>
<evidence type="ECO:0000313" key="2">
    <source>
        <dbReference type="Proteomes" id="UP001285354"/>
    </source>
</evidence>
<proteinExistence type="predicted"/>
<dbReference type="AlphaFoldDB" id="A0AAD9SWN5"/>
<organism evidence="1 2">
    <name type="scientific">Diplocarpon rosae</name>
    <dbReference type="NCBI Taxonomy" id="946125"/>
    <lineage>
        <taxon>Eukaryota</taxon>
        <taxon>Fungi</taxon>
        <taxon>Dikarya</taxon>
        <taxon>Ascomycota</taxon>
        <taxon>Pezizomycotina</taxon>
        <taxon>Leotiomycetes</taxon>
        <taxon>Helotiales</taxon>
        <taxon>Drepanopezizaceae</taxon>
        <taxon>Diplocarpon</taxon>
    </lineage>
</organism>
<name>A0AAD9SWN5_9HELO</name>
<protein>
    <recommendedName>
        <fullName evidence="3">Nicotinamide-nucleotide adenylyltransferase</fullName>
    </recommendedName>
</protein>
<evidence type="ECO:0008006" key="3">
    <source>
        <dbReference type="Google" id="ProtNLM"/>
    </source>
</evidence>
<reference evidence="1" key="1">
    <citation type="submission" date="2023-06" db="EMBL/GenBank/DDBJ databases">
        <title>Draft genome of Marssonina rosae.</title>
        <authorList>
            <person name="Cheng Q."/>
        </authorList>
    </citation>
    <scope>NUCLEOTIDE SEQUENCE</scope>
    <source>
        <strain evidence="1">R4</strain>
    </source>
</reference>
<dbReference type="Proteomes" id="UP001285354">
    <property type="component" value="Unassembled WGS sequence"/>
</dbReference>
<dbReference type="Gene3D" id="3.40.50.620">
    <property type="entry name" value="HUPs"/>
    <property type="match status" value="1"/>
</dbReference>
<dbReference type="PANTHER" id="PTHR31285:SF0">
    <property type="entry name" value="NICOTINAMIDE MONONUCLEOTIDE ADENYLYLTRANSFERASE"/>
    <property type="match status" value="1"/>
</dbReference>
<dbReference type="GO" id="GO:0005634">
    <property type="term" value="C:nucleus"/>
    <property type="evidence" value="ECO:0007669"/>
    <property type="project" value="TreeGrafter"/>
</dbReference>
<keyword evidence="2" id="KW-1185">Reference proteome</keyword>
<evidence type="ECO:0000313" key="1">
    <source>
        <dbReference type="EMBL" id="KAK2625045.1"/>
    </source>
</evidence>
<accession>A0AAD9SWN5</accession>
<dbReference type="GO" id="GO:0000309">
    <property type="term" value="F:nicotinamide-nucleotide adenylyltransferase activity"/>
    <property type="evidence" value="ECO:0007669"/>
    <property type="project" value="TreeGrafter"/>
</dbReference>
<dbReference type="GO" id="GO:0016887">
    <property type="term" value="F:ATP hydrolysis activity"/>
    <property type="evidence" value="ECO:0007669"/>
    <property type="project" value="TreeGrafter"/>
</dbReference>
<dbReference type="PANTHER" id="PTHR31285">
    <property type="entry name" value="NICOTINAMIDE MONONUCLEOTIDE ADENYLYLTRANSFERASE"/>
    <property type="match status" value="1"/>
</dbReference>
<sequence>MSLVNCHDPEVMIARFQQALESFRTSKAIFRVIASLPSPQSTPRISGPPPKTVYILDSSFNPPTLAHAHIILSALRASTPSSTPPQVLLLLAIQNADKAAQPATFEKRLAMMQLFADDVLGDISSLFQSDSKTQREQDKVGIDIGLTTLPYFADKYQHISPSEQYPLQETEQVHLIGYDTLVRCFDTKYYPPQYTLGPLQSFLKKHKLRVTYRTDDMWGDKAAQDKFLRDVGEGRKVSVGGLKEWVTDKRIEMVEGKEDSQEVISSTKARAASRNEDNETLARTVTPILVNQQRNPNSEAVIVIA</sequence>
<dbReference type="GO" id="GO:0005737">
    <property type="term" value="C:cytoplasm"/>
    <property type="evidence" value="ECO:0007669"/>
    <property type="project" value="TreeGrafter"/>
</dbReference>
<dbReference type="SUPFAM" id="SSF52374">
    <property type="entry name" value="Nucleotidylyl transferase"/>
    <property type="match status" value="1"/>
</dbReference>
<comment type="caution">
    <text evidence="1">The sequence shown here is derived from an EMBL/GenBank/DDBJ whole genome shotgun (WGS) entry which is preliminary data.</text>
</comment>
<dbReference type="EMBL" id="JAUBYV010000008">
    <property type="protein sequence ID" value="KAK2625045.1"/>
    <property type="molecule type" value="Genomic_DNA"/>
</dbReference>